<proteinExistence type="predicted"/>
<organism evidence="1">
    <name type="scientific">Arundo donax</name>
    <name type="common">Giant reed</name>
    <name type="synonym">Donax arundinaceus</name>
    <dbReference type="NCBI Taxonomy" id="35708"/>
    <lineage>
        <taxon>Eukaryota</taxon>
        <taxon>Viridiplantae</taxon>
        <taxon>Streptophyta</taxon>
        <taxon>Embryophyta</taxon>
        <taxon>Tracheophyta</taxon>
        <taxon>Spermatophyta</taxon>
        <taxon>Magnoliopsida</taxon>
        <taxon>Liliopsida</taxon>
        <taxon>Poales</taxon>
        <taxon>Poaceae</taxon>
        <taxon>PACMAD clade</taxon>
        <taxon>Arundinoideae</taxon>
        <taxon>Arundineae</taxon>
        <taxon>Arundo</taxon>
    </lineage>
</organism>
<evidence type="ECO:0000313" key="1">
    <source>
        <dbReference type="EMBL" id="JAD64522.1"/>
    </source>
</evidence>
<dbReference type="AlphaFoldDB" id="A0A0A9BZ35"/>
<protein>
    <submittedName>
        <fullName evidence="1">Uncharacterized protein</fullName>
    </submittedName>
</protein>
<accession>A0A0A9BZ35</accession>
<sequence>MPQVHASQDTFDVYYVLMKDYYGHVYAKYIGPCNKHVIVKRHIWVHKIIITNIRGPKFIWIPKVKA</sequence>
<dbReference type="EMBL" id="GBRH01233373">
    <property type="protein sequence ID" value="JAD64522.1"/>
    <property type="molecule type" value="Transcribed_RNA"/>
</dbReference>
<reference evidence="1" key="2">
    <citation type="journal article" date="2015" name="Data Brief">
        <title>Shoot transcriptome of the giant reed, Arundo donax.</title>
        <authorList>
            <person name="Barrero R.A."/>
            <person name="Guerrero F.D."/>
            <person name="Moolhuijzen P."/>
            <person name="Goolsby J.A."/>
            <person name="Tidwell J."/>
            <person name="Bellgard S.E."/>
            <person name="Bellgard M.I."/>
        </authorList>
    </citation>
    <scope>NUCLEOTIDE SEQUENCE</scope>
    <source>
        <tissue evidence="1">Shoot tissue taken approximately 20 cm above the soil surface</tissue>
    </source>
</reference>
<name>A0A0A9BZ35_ARUDO</name>
<reference evidence="1" key="1">
    <citation type="submission" date="2014-09" db="EMBL/GenBank/DDBJ databases">
        <authorList>
            <person name="Magalhaes I.L.F."/>
            <person name="Oliveira U."/>
            <person name="Santos F.R."/>
            <person name="Vidigal T.H.D.A."/>
            <person name="Brescovit A.D."/>
            <person name="Santos A.J."/>
        </authorList>
    </citation>
    <scope>NUCLEOTIDE SEQUENCE</scope>
    <source>
        <tissue evidence="1">Shoot tissue taken approximately 20 cm above the soil surface</tissue>
    </source>
</reference>